<dbReference type="InParanoid" id="A0A251RSR4"/>
<gene>
    <name evidence="1" type="ORF">HannXRQ_Chr17g0561441</name>
</gene>
<evidence type="ECO:0000313" key="1">
    <source>
        <dbReference type="EMBL" id="OTF87406.1"/>
    </source>
</evidence>
<reference evidence="2" key="1">
    <citation type="journal article" date="2017" name="Nature">
        <title>The sunflower genome provides insights into oil metabolism, flowering and Asterid evolution.</title>
        <authorList>
            <person name="Badouin H."/>
            <person name="Gouzy J."/>
            <person name="Grassa C.J."/>
            <person name="Murat F."/>
            <person name="Staton S.E."/>
            <person name="Cottret L."/>
            <person name="Lelandais-Briere C."/>
            <person name="Owens G.L."/>
            <person name="Carrere S."/>
            <person name="Mayjonade B."/>
            <person name="Legrand L."/>
            <person name="Gill N."/>
            <person name="Kane N.C."/>
            <person name="Bowers J.E."/>
            <person name="Hubner S."/>
            <person name="Bellec A."/>
            <person name="Berard A."/>
            <person name="Berges H."/>
            <person name="Blanchet N."/>
            <person name="Boniface M.C."/>
            <person name="Brunel D."/>
            <person name="Catrice O."/>
            <person name="Chaidir N."/>
            <person name="Claudel C."/>
            <person name="Donnadieu C."/>
            <person name="Faraut T."/>
            <person name="Fievet G."/>
            <person name="Helmstetter N."/>
            <person name="King M."/>
            <person name="Knapp S.J."/>
            <person name="Lai Z."/>
            <person name="Le Paslier M.C."/>
            <person name="Lippi Y."/>
            <person name="Lorenzon L."/>
            <person name="Mandel J.R."/>
            <person name="Marage G."/>
            <person name="Marchand G."/>
            <person name="Marquand E."/>
            <person name="Bret-Mestries E."/>
            <person name="Morien E."/>
            <person name="Nambeesan S."/>
            <person name="Nguyen T."/>
            <person name="Pegot-Espagnet P."/>
            <person name="Pouilly N."/>
            <person name="Raftis F."/>
            <person name="Sallet E."/>
            <person name="Schiex T."/>
            <person name="Thomas J."/>
            <person name="Vandecasteele C."/>
            <person name="Vares D."/>
            <person name="Vear F."/>
            <person name="Vautrin S."/>
            <person name="Crespi M."/>
            <person name="Mangin B."/>
            <person name="Burke J.M."/>
            <person name="Salse J."/>
            <person name="Munos S."/>
            <person name="Vincourt P."/>
            <person name="Rieseberg L.H."/>
            <person name="Langlade N.B."/>
        </authorList>
    </citation>
    <scope>NUCLEOTIDE SEQUENCE [LARGE SCALE GENOMIC DNA]</scope>
    <source>
        <strain evidence="2">cv. SF193</strain>
    </source>
</reference>
<keyword evidence="2" id="KW-1185">Reference proteome</keyword>
<evidence type="ECO:0000313" key="2">
    <source>
        <dbReference type="Proteomes" id="UP000215914"/>
    </source>
</evidence>
<protein>
    <submittedName>
        <fullName evidence="1">Uncharacterized protein</fullName>
    </submittedName>
</protein>
<organism evidence="1 2">
    <name type="scientific">Helianthus annuus</name>
    <name type="common">Common sunflower</name>
    <dbReference type="NCBI Taxonomy" id="4232"/>
    <lineage>
        <taxon>Eukaryota</taxon>
        <taxon>Viridiplantae</taxon>
        <taxon>Streptophyta</taxon>
        <taxon>Embryophyta</taxon>
        <taxon>Tracheophyta</taxon>
        <taxon>Spermatophyta</taxon>
        <taxon>Magnoliopsida</taxon>
        <taxon>eudicotyledons</taxon>
        <taxon>Gunneridae</taxon>
        <taxon>Pentapetalae</taxon>
        <taxon>asterids</taxon>
        <taxon>campanulids</taxon>
        <taxon>Asterales</taxon>
        <taxon>Asteraceae</taxon>
        <taxon>Asteroideae</taxon>
        <taxon>Heliantheae alliance</taxon>
        <taxon>Heliantheae</taxon>
        <taxon>Helianthus</taxon>
    </lineage>
</organism>
<dbReference type="EMBL" id="CM007906">
    <property type="protein sequence ID" value="OTF87406.1"/>
    <property type="molecule type" value="Genomic_DNA"/>
</dbReference>
<accession>A0A251RSR4</accession>
<sequence>METLEALKSSTFSHLHLYFSSKIEISGRLWKNMFVLLSRIQAFEMLSFFSYLVVWNCFKF</sequence>
<proteinExistence type="predicted"/>
<dbReference type="Proteomes" id="UP000215914">
    <property type="component" value="Chromosome 17"/>
</dbReference>
<name>A0A251RSR4_HELAN</name>
<dbReference type="AlphaFoldDB" id="A0A251RSR4"/>